<dbReference type="InterPro" id="IPR016047">
    <property type="entry name" value="M23ase_b-sheet_dom"/>
</dbReference>
<sequence>MTDMGKTNLAIVMVASALAVTSCARRDAPAPVSIYQEQPVPSAPGMVTVARGDSVSEIATRYGVPVRDVIDLNNLKPPYALAVGQRLRLPTARFHTVRKGDTMLGISRMYQVGMSDLARNNGLQEPYAIKIGQQLRLPGGGDAPTLVAENATGQQRNAMSARSVPEAAPRPAVSTQELAPPVVTQAPSDSFVPPPGYGIARSGSMSAPVATQAPSAPQVVVEQPAAVQEPSRQVAALAPPPASVQVPRPVPRVPSKPALAPPPPDTVERTVAATIPEAAPPVVAAPAPVVATKPPAVDLVEPRSSGQFQWPVRGTILSEFGPKPGGLHNDGLNISAAKGSSVVAAENGVVAYAGNELRGFGNLLLIRHADGWVSAYAHLDDMMVDRGAKVKRGQKIGTVGSTGNVSAPQLHFELRKANRAIDPRDYLSGEKRVSRDVSRDGQPDPG</sequence>
<protein>
    <recommendedName>
        <fullName evidence="3">LysM domain-containing protein</fullName>
    </recommendedName>
</protein>
<dbReference type="SUPFAM" id="SSF54106">
    <property type="entry name" value="LysM domain"/>
    <property type="match status" value="2"/>
</dbReference>
<dbReference type="Pfam" id="PF01551">
    <property type="entry name" value="Peptidase_M23"/>
    <property type="match status" value="1"/>
</dbReference>
<dbReference type="PATRIC" id="fig|1385369.3.peg.5953"/>
<organism evidence="4 5">
    <name type="scientific">Skermanella stibiiresistens SB22</name>
    <dbReference type="NCBI Taxonomy" id="1385369"/>
    <lineage>
        <taxon>Bacteria</taxon>
        <taxon>Pseudomonadati</taxon>
        <taxon>Pseudomonadota</taxon>
        <taxon>Alphaproteobacteria</taxon>
        <taxon>Rhodospirillales</taxon>
        <taxon>Azospirillaceae</taxon>
        <taxon>Skermanella</taxon>
    </lineage>
</organism>
<dbReference type="CDD" id="cd12797">
    <property type="entry name" value="M23_peptidase"/>
    <property type="match status" value="1"/>
</dbReference>
<dbReference type="InterPro" id="IPR036779">
    <property type="entry name" value="LysM_dom_sf"/>
</dbReference>
<evidence type="ECO:0000256" key="2">
    <source>
        <dbReference type="SAM" id="MobiDB-lite"/>
    </source>
</evidence>
<evidence type="ECO:0000259" key="3">
    <source>
        <dbReference type="PROSITE" id="PS51782"/>
    </source>
</evidence>
<feature type="region of interest" description="Disordered" evidence="2">
    <location>
        <begin position="423"/>
        <end position="446"/>
    </location>
</feature>
<dbReference type="InterPro" id="IPR018392">
    <property type="entry name" value="LysM"/>
</dbReference>
<accession>W9GX14</accession>
<dbReference type="PANTHER" id="PTHR21666:SF263">
    <property type="entry name" value="MUREIN HYDROLASE ACTIVATOR NLPD"/>
    <property type="match status" value="1"/>
</dbReference>
<evidence type="ECO:0000256" key="1">
    <source>
        <dbReference type="ARBA" id="ARBA00038420"/>
    </source>
</evidence>
<dbReference type="Proteomes" id="UP000019486">
    <property type="component" value="Unassembled WGS sequence"/>
</dbReference>
<dbReference type="PROSITE" id="PS51257">
    <property type="entry name" value="PROKAR_LIPOPROTEIN"/>
    <property type="match status" value="1"/>
</dbReference>
<keyword evidence="5" id="KW-1185">Reference proteome</keyword>
<comment type="similarity">
    <text evidence="1">Belongs to the E.coli NlpD/Haemophilus LppB family.</text>
</comment>
<dbReference type="GO" id="GO:0004222">
    <property type="term" value="F:metalloendopeptidase activity"/>
    <property type="evidence" value="ECO:0007669"/>
    <property type="project" value="TreeGrafter"/>
</dbReference>
<dbReference type="STRING" id="1385369.N825_22060"/>
<dbReference type="Pfam" id="PF01476">
    <property type="entry name" value="LysM"/>
    <property type="match status" value="2"/>
</dbReference>
<feature type="domain" description="LysM" evidence="3">
    <location>
        <begin position="93"/>
        <end position="137"/>
    </location>
</feature>
<dbReference type="SUPFAM" id="SSF51261">
    <property type="entry name" value="Duplicated hybrid motif"/>
    <property type="match status" value="1"/>
</dbReference>
<dbReference type="InterPro" id="IPR050570">
    <property type="entry name" value="Cell_wall_metabolism_enzyme"/>
</dbReference>
<dbReference type="AlphaFoldDB" id="W9GX14"/>
<feature type="domain" description="LysM" evidence="3">
    <location>
        <begin position="45"/>
        <end position="89"/>
    </location>
</feature>
<dbReference type="SMART" id="SM00257">
    <property type="entry name" value="LysM"/>
    <property type="match status" value="2"/>
</dbReference>
<gene>
    <name evidence="4" type="ORF">N825_22060</name>
</gene>
<feature type="region of interest" description="Disordered" evidence="2">
    <location>
        <begin position="154"/>
        <end position="176"/>
    </location>
</feature>
<proteinExistence type="inferred from homology"/>
<reference evidence="4 5" key="1">
    <citation type="submission" date="2013-08" db="EMBL/GenBank/DDBJ databases">
        <title>The genome sequence of Skermanella stibiiresistens.</title>
        <authorList>
            <person name="Zhu W."/>
            <person name="Wang G."/>
        </authorList>
    </citation>
    <scope>NUCLEOTIDE SEQUENCE [LARGE SCALE GENOMIC DNA]</scope>
    <source>
        <strain evidence="4 5">SB22</strain>
    </source>
</reference>
<name>W9GX14_9PROT</name>
<dbReference type="PROSITE" id="PS51782">
    <property type="entry name" value="LYSM"/>
    <property type="match status" value="2"/>
</dbReference>
<evidence type="ECO:0000313" key="5">
    <source>
        <dbReference type="Proteomes" id="UP000019486"/>
    </source>
</evidence>
<dbReference type="Gene3D" id="3.10.350.10">
    <property type="entry name" value="LysM domain"/>
    <property type="match status" value="2"/>
</dbReference>
<dbReference type="InterPro" id="IPR011055">
    <property type="entry name" value="Dup_hybrid_motif"/>
</dbReference>
<comment type="caution">
    <text evidence="4">The sequence shown here is derived from an EMBL/GenBank/DDBJ whole genome shotgun (WGS) entry which is preliminary data.</text>
</comment>
<evidence type="ECO:0000313" key="4">
    <source>
        <dbReference type="EMBL" id="EWY36997.1"/>
    </source>
</evidence>
<dbReference type="EMBL" id="AVFL01000032">
    <property type="protein sequence ID" value="EWY36997.1"/>
    <property type="molecule type" value="Genomic_DNA"/>
</dbReference>
<dbReference type="PANTHER" id="PTHR21666">
    <property type="entry name" value="PEPTIDASE-RELATED"/>
    <property type="match status" value="1"/>
</dbReference>
<dbReference type="CDD" id="cd00118">
    <property type="entry name" value="LysM"/>
    <property type="match status" value="2"/>
</dbReference>
<dbReference type="Gene3D" id="2.70.70.10">
    <property type="entry name" value="Glucose Permease (Domain IIA)"/>
    <property type="match status" value="1"/>
</dbReference>